<feature type="compositionally biased region" description="Basic and acidic residues" evidence="1">
    <location>
        <begin position="505"/>
        <end position="524"/>
    </location>
</feature>
<gene>
    <name evidence="3" type="ORF">IEO21_08865</name>
</gene>
<protein>
    <recommendedName>
        <fullName evidence="2">DUF7928 domain-containing protein</fullName>
    </recommendedName>
</protein>
<feature type="domain" description="DUF7928" evidence="2">
    <location>
        <begin position="73"/>
        <end position="132"/>
    </location>
</feature>
<dbReference type="EMBL" id="JADOXO010000354">
    <property type="protein sequence ID" value="KAF9805976.1"/>
    <property type="molecule type" value="Genomic_DNA"/>
</dbReference>
<sequence>MSALEQKILGDIVDSLLDSCSELDSTVSAASMLTHDAVYVLPRTCDPTFPDGAARLGYRFTVKATSTAVRRILNMPGYLRVPVLDTFADLKMARFHSAALVRQEQVLVMWSEREHDIIDDFRDVEHQLRHFVRTCTCGDVSTSRSHGIKGAASTPTGLQSPELGSSFMSFDVESSKQTEYNGLLGAPAATSFLLEDYMQPSTLAEGVPATICPIQTLLDPGLPFWDGSTWRRYTDPSSATTSTSRSLPEVDSDGAAEVLSSDAEVGEPDPIEPHQSTSPKSMTSVTTSPPLASLSSEVLKGKGSRPQASGSSPTTRELCSLMSAPPTPASRSHPFAGPSRLRNPSPASTVAEGSDTDAAPVSASRARPSRVPPVFPAHLLLADKKQECKLHEDGGLFDEDIDRSRGDDDDGDDGADEGCVSGAKRSRTKRARSTSPPVARSRGPTSRDIKARKTAHPQRPGTSRSHRHARLSDDDYAADNLDDDGSTYGGEPSCTPRKSNSRAQPPREQKRKASDDEYLDDARPAKKSKRGHKKPRSTKATKNCGKGFLRKDAMMRHSRSENGCNKYRRRLKKQASKRKRAGLRDDDEVGTSSVASGSRGGSSRQVVDWDEIEDDDSETDSETDIDTDTEDED</sequence>
<dbReference type="AlphaFoldDB" id="A0A8H7NVL2"/>
<proteinExistence type="predicted"/>
<evidence type="ECO:0000313" key="4">
    <source>
        <dbReference type="Proteomes" id="UP000639403"/>
    </source>
</evidence>
<organism evidence="3 4">
    <name type="scientific">Rhodonia placenta</name>
    <dbReference type="NCBI Taxonomy" id="104341"/>
    <lineage>
        <taxon>Eukaryota</taxon>
        <taxon>Fungi</taxon>
        <taxon>Dikarya</taxon>
        <taxon>Basidiomycota</taxon>
        <taxon>Agaricomycotina</taxon>
        <taxon>Agaricomycetes</taxon>
        <taxon>Polyporales</taxon>
        <taxon>Adustoporiaceae</taxon>
        <taxon>Rhodonia</taxon>
    </lineage>
</organism>
<dbReference type="InterPro" id="IPR057688">
    <property type="entry name" value="DUF7928"/>
</dbReference>
<feature type="compositionally biased region" description="Polar residues" evidence="1">
    <location>
        <begin position="274"/>
        <end position="296"/>
    </location>
</feature>
<feature type="compositionally biased region" description="Polar residues" evidence="1">
    <location>
        <begin position="306"/>
        <end position="317"/>
    </location>
</feature>
<feature type="compositionally biased region" description="Basic residues" evidence="1">
    <location>
        <begin position="566"/>
        <end position="581"/>
    </location>
</feature>
<accession>A0A8H7NVL2</accession>
<feature type="compositionally biased region" description="Polar residues" evidence="1">
    <location>
        <begin position="235"/>
        <end position="246"/>
    </location>
</feature>
<comment type="caution">
    <text evidence="3">The sequence shown here is derived from an EMBL/GenBank/DDBJ whole genome shotgun (WGS) entry which is preliminary data.</text>
</comment>
<feature type="compositionally biased region" description="Acidic residues" evidence="1">
    <location>
        <begin position="608"/>
        <end position="633"/>
    </location>
</feature>
<dbReference type="Pfam" id="PF25550">
    <property type="entry name" value="DUF7928"/>
    <property type="match status" value="1"/>
</dbReference>
<feature type="compositionally biased region" description="Low complexity" evidence="1">
    <location>
        <begin position="590"/>
        <end position="606"/>
    </location>
</feature>
<feature type="region of interest" description="Disordered" evidence="1">
    <location>
        <begin position="392"/>
        <end position="633"/>
    </location>
</feature>
<feature type="compositionally biased region" description="Acidic residues" evidence="1">
    <location>
        <begin position="474"/>
        <end position="485"/>
    </location>
</feature>
<feature type="region of interest" description="Disordered" evidence="1">
    <location>
        <begin position="234"/>
        <end position="372"/>
    </location>
</feature>
<feature type="compositionally biased region" description="Acidic residues" evidence="1">
    <location>
        <begin position="395"/>
        <end position="416"/>
    </location>
</feature>
<feature type="compositionally biased region" description="Basic residues" evidence="1">
    <location>
        <begin position="525"/>
        <end position="539"/>
    </location>
</feature>
<dbReference type="Proteomes" id="UP000639403">
    <property type="component" value="Unassembled WGS sequence"/>
</dbReference>
<evidence type="ECO:0000313" key="3">
    <source>
        <dbReference type="EMBL" id="KAF9805976.1"/>
    </source>
</evidence>
<feature type="compositionally biased region" description="Basic and acidic residues" evidence="1">
    <location>
        <begin position="549"/>
        <end position="560"/>
    </location>
</feature>
<evidence type="ECO:0000256" key="1">
    <source>
        <dbReference type="SAM" id="MobiDB-lite"/>
    </source>
</evidence>
<evidence type="ECO:0000259" key="2">
    <source>
        <dbReference type="Pfam" id="PF25550"/>
    </source>
</evidence>
<reference evidence="3" key="1">
    <citation type="submission" date="2020-11" db="EMBL/GenBank/DDBJ databases">
        <authorList>
            <person name="Koelle M."/>
            <person name="Horta M.A.C."/>
            <person name="Nowrousian M."/>
            <person name="Ohm R.A."/>
            <person name="Benz P."/>
            <person name="Pilgard A."/>
        </authorList>
    </citation>
    <scope>NUCLEOTIDE SEQUENCE</scope>
    <source>
        <strain evidence="3">FPRL280</strain>
    </source>
</reference>
<reference evidence="3" key="2">
    <citation type="journal article" name="Front. Microbiol.">
        <title>Degradative Capacity of Two Strains of Rhodonia placenta: From Phenotype to Genotype.</title>
        <authorList>
            <person name="Kolle M."/>
            <person name="Horta M.A.C."/>
            <person name="Nowrousian M."/>
            <person name="Ohm R.A."/>
            <person name="Benz J.P."/>
            <person name="Pilgard A."/>
        </authorList>
    </citation>
    <scope>NUCLEOTIDE SEQUENCE</scope>
    <source>
        <strain evidence="3">FPRL280</strain>
    </source>
</reference>
<name>A0A8H7NVL2_9APHY</name>